<gene>
    <name evidence="2" type="ORF">N866_14280</name>
</gene>
<sequence length="80" mass="9145">MNDRLSRAYAPAEHALTRQEREDANRARTFRPNPDLDRALDLRTTDPARYAALPRTVRMSAAYYANDKAAAERATTHQEN</sequence>
<dbReference type="AlphaFoldDB" id="A0A021VL80"/>
<dbReference type="Proteomes" id="UP000019753">
    <property type="component" value="Unassembled WGS sequence"/>
</dbReference>
<feature type="compositionally biased region" description="Basic and acidic residues" evidence="1">
    <location>
        <begin position="15"/>
        <end position="26"/>
    </location>
</feature>
<proteinExistence type="predicted"/>
<organism evidence="2 3">
    <name type="scientific">Actinotalea ferrariae CF5-4</name>
    <dbReference type="NCBI Taxonomy" id="948458"/>
    <lineage>
        <taxon>Bacteria</taxon>
        <taxon>Bacillati</taxon>
        <taxon>Actinomycetota</taxon>
        <taxon>Actinomycetes</taxon>
        <taxon>Micrococcales</taxon>
        <taxon>Cellulomonadaceae</taxon>
        <taxon>Actinotalea</taxon>
    </lineage>
</organism>
<accession>A0A021VL80</accession>
<evidence type="ECO:0000313" key="2">
    <source>
        <dbReference type="EMBL" id="EYR61921.1"/>
    </source>
</evidence>
<dbReference type="EMBL" id="AXCW01000411">
    <property type="protein sequence ID" value="EYR61921.1"/>
    <property type="molecule type" value="Genomic_DNA"/>
</dbReference>
<feature type="region of interest" description="Disordered" evidence="1">
    <location>
        <begin position="1"/>
        <end position="39"/>
    </location>
</feature>
<dbReference type="RefSeq" id="WP_034229450.1">
    <property type="nucleotide sequence ID" value="NZ_AXCW01000411.1"/>
</dbReference>
<evidence type="ECO:0000256" key="1">
    <source>
        <dbReference type="SAM" id="MobiDB-lite"/>
    </source>
</evidence>
<name>A0A021VL80_9CELL</name>
<protein>
    <submittedName>
        <fullName evidence="2">Uncharacterized protein</fullName>
    </submittedName>
</protein>
<evidence type="ECO:0000313" key="3">
    <source>
        <dbReference type="Proteomes" id="UP000019753"/>
    </source>
</evidence>
<keyword evidence="3" id="KW-1185">Reference proteome</keyword>
<reference evidence="2 3" key="1">
    <citation type="submission" date="2014-01" db="EMBL/GenBank/DDBJ databases">
        <title>Actinotalea ferrariae CF5-4.</title>
        <authorList>
            <person name="Chen F."/>
            <person name="Li Y."/>
            <person name="Wang G."/>
        </authorList>
    </citation>
    <scope>NUCLEOTIDE SEQUENCE [LARGE SCALE GENOMIC DNA]</scope>
    <source>
        <strain evidence="2 3">CF5-4</strain>
    </source>
</reference>
<comment type="caution">
    <text evidence="2">The sequence shown here is derived from an EMBL/GenBank/DDBJ whole genome shotgun (WGS) entry which is preliminary data.</text>
</comment>